<keyword evidence="2" id="KW-1185">Reference proteome</keyword>
<organism evidence="1 2">
    <name type="scientific">Ruegeria spongiae</name>
    <dbReference type="NCBI Taxonomy" id="2942209"/>
    <lineage>
        <taxon>Bacteria</taxon>
        <taxon>Pseudomonadati</taxon>
        <taxon>Pseudomonadota</taxon>
        <taxon>Alphaproteobacteria</taxon>
        <taxon>Rhodobacterales</taxon>
        <taxon>Roseobacteraceae</taxon>
        <taxon>Ruegeria</taxon>
    </lineage>
</organism>
<proteinExistence type="predicted"/>
<dbReference type="EMBL" id="JAMFMB010000022">
    <property type="protein sequence ID" value="MCL6285090.1"/>
    <property type="molecule type" value="Genomic_DNA"/>
</dbReference>
<evidence type="ECO:0000313" key="1">
    <source>
        <dbReference type="EMBL" id="MCL6285090.1"/>
    </source>
</evidence>
<reference evidence="1" key="1">
    <citation type="submission" date="2022-05" db="EMBL/GenBank/DDBJ databases">
        <authorList>
            <person name="Park J.-S."/>
        </authorList>
    </citation>
    <scope>NUCLEOTIDE SEQUENCE</scope>
    <source>
        <strain evidence="1">2012CJ41-6</strain>
    </source>
</reference>
<name>A0ABT0Q5K4_9RHOB</name>
<comment type="caution">
    <text evidence="1">The sequence shown here is derived from an EMBL/GenBank/DDBJ whole genome shotgun (WGS) entry which is preliminary data.</text>
</comment>
<dbReference type="RefSeq" id="WP_249711546.1">
    <property type="nucleotide sequence ID" value="NZ_JAMFMB010000022.1"/>
</dbReference>
<protein>
    <submittedName>
        <fullName evidence="1">Uncharacterized protein</fullName>
    </submittedName>
</protein>
<gene>
    <name evidence="1" type="ORF">M3P21_16290</name>
</gene>
<evidence type="ECO:0000313" key="2">
    <source>
        <dbReference type="Proteomes" id="UP001203880"/>
    </source>
</evidence>
<dbReference type="Proteomes" id="UP001203880">
    <property type="component" value="Unassembled WGS sequence"/>
</dbReference>
<sequence length="332" mass="35143">MSDTSTNPPEETSIDEDVAQAIISILETTNSPAIQRAREVIAHRLAISGDVAPSRIPPPRNITEVGGYINLLTEYDEVEQRSRMIAAALGIAGPQINLPQPGALPPLSFVTRAQVRPEGPQQASFPLDFSLRSDFIAAFDTALAAIAVQGGAMPVLSAPRSLPLAGGMAPADGPAQLDLIGRLLRLAPTAALRDPAIDPLSVTRPDAGGAFQVMVRVIDPAAPDAGTIPADDWASWQCDTAQCSEVTSNDVRFELTPILNTAGWHQPAAVSDPTTVTDAGNWSVWHNITGLVPGETRFGDELNLLYPAEVTLTSPVFAQLDFVWTGSEFATP</sequence>
<accession>A0ABT0Q5K4</accession>